<keyword evidence="4 8" id="KW-0812">Transmembrane</keyword>
<evidence type="ECO:0008006" key="11">
    <source>
        <dbReference type="Google" id="ProtNLM"/>
    </source>
</evidence>
<feature type="transmembrane region" description="Helical" evidence="8">
    <location>
        <begin position="283"/>
        <end position="303"/>
    </location>
</feature>
<accession>A0A4V2NXM0</accession>
<keyword evidence="3" id="KW-0808">Transferase</keyword>
<feature type="transmembrane region" description="Helical" evidence="8">
    <location>
        <begin position="383"/>
        <end position="408"/>
    </location>
</feature>
<comment type="similarity">
    <text evidence="7">Belongs to the MptA/B family.</text>
</comment>
<dbReference type="OrthoDB" id="5242303at2"/>
<dbReference type="RefSeq" id="WP_131585332.1">
    <property type="nucleotide sequence ID" value="NZ_SJZJ01000030.1"/>
</dbReference>
<evidence type="ECO:0000313" key="10">
    <source>
        <dbReference type="Proteomes" id="UP000295453"/>
    </source>
</evidence>
<feature type="transmembrane region" description="Helical" evidence="8">
    <location>
        <begin position="323"/>
        <end position="341"/>
    </location>
</feature>
<feature type="transmembrane region" description="Helical" evidence="8">
    <location>
        <begin position="353"/>
        <end position="371"/>
    </location>
</feature>
<keyword evidence="10" id="KW-1185">Reference proteome</keyword>
<comment type="subcellular location">
    <subcellularLocation>
        <location evidence="1">Membrane</location>
        <topology evidence="1">Multi-pass membrane protein</topology>
    </subcellularLocation>
</comment>
<feature type="transmembrane region" description="Helical" evidence="8">
    <location>
        <begin position="415"/>
        <end position="433"/>
    </location>
</feature>
<dbReference type="AlphaFoldDB" id="A0A4V2NXM0"/>
<dbReference type="Proteomes" id="UP000295453">
    <property type="component" value="Unassembled WGS sequence"/>
</dbReference>
<dbReference type="InterPro" id="IPR049829">
    <property type="entry name" value="MptA/B-like"/>
</dbReference>
<evidence type="ECO:0000256" key="1">
    <source>
        <dbReference type="ARBA" id="ARBA00004141"/>
    </source>
</evidence>
<dbReference type="Pfam" id="PF26314">
    <property type="entry name" value="MptA_B_family"/>
    <property type="match status" value="1"/>
</dbReference>
<dbReference type="GO" id="GO:0016757">
    <property type="term" value="F:glycosyltransferase activity"/>
    <property type="evidence" value="ECO:0007669"/>
    <property type="project" value="UniProtKB-KW"/>
</dbReference>
<protein>
    <recommendedName>
        <fullName evidence="11">DUF2029 domain-containing protein</fullName>
    </recommendedName>
</protein>
<keyword evidence="6 8" id="KW-0472">Membrane</keyword>
<evidence type="ECO:0000256" key="6">
    <source>
        <dbReference type="ARBA" id="ARBA00023136"/>
    </source>
</evidence>
<dbReference type="EMBL" id="SJZJ01000030">
    <property type="protein sequence ID" value="TCJ21732.1"/>
    <property type="molecule type" value="Genomic_DNA"/>
</dbReference>
<evidence type="ECO:0000256" key="2">
    <source>
        <dbReference type="ARBA" id="ARBA00022676"/>
    </source>
</evidence>
<comment type="caution">
    <text evidence="9">The sequence shown here is derived from an EMBL/GenBank/DDBJ whole genome shotgun (WGS) entry which is preliminary data.</text>
</comment>
<dbReference type="NCBIfam" id="NF038066">
    <property type="entry name" value="MptB"/>
    <property type="match status" value="1"/>
</dbReference>
<feature type="transmembrane region" description="Helical" evidence="8">
    <location>
        <begin position="198"/>
        <end position="215"/>
    </location>
</feature>
<keyword evidence="2" id="KW-0328">Glycosyltransferase</keyword>
<feature type="transmembrane region" description="Helical" evidence="8">
    <location>
        <begin position="222"/>
        <end position="243"/>
    </location>
</feature>
<feature type="transmembrane region" description="Helical" evidence="8">
    <location>
        <begin position="45"/>
        <end position="65"/>
    </location>
</feature>
<dbReference type="GO" id="GO:0016020">
    <property type="term" value="C:membrane"/>
    <property type="evidence" value="ECO:0007669"/>
    <property type="project" value="UniProtKB-SubCell"/>
</dbReference>
<evidence type="ECO:0000256" key="3">
    <source>
        <dbReference type="ARBA" id="ARBA00022679"/>
    </source>
</evidence>
<evidence type="ECO:0000313" key="9">
    <source>
        <dbReference type="EMBL" id="TCJ21732.1"/>
    </source>
</evidence>
<organism evidence="9 10">
    <name type="scientific">Nocardioides jejuensis</name>
    <dbReference type="NCBI Taxonomy" id="2502782"/>
    <lineage>
        <taxon>Bacteria</taxon>
        <taxon>Bacillati</taxon>
        <taxon>Actinomycetota</taxon>
        <taxon>Actinomycetes</taxon>
        <taxon>Propionibacteriales</taxon>
        <taxon>Nocardioidaceae</taxon>
        <taxon>Nocardioides</taxon>
    </lineage>
</organism>
<evidence type="ECO:0000256" key="4">
    <source>
        <dbReference type="ARBA" id="ARBA00022692"/>
    </source>
</evidence>
<sequence>MLTRGLAGSVLVLLGGLVVSTLPDSSFLLDSEQLVALRTHTAGRMAGLVVVLAGLGMLAAAWLSLCRTLARDDRPGGLELVRQATVLWALPLLVAPPLFSRDGWSYAAQGTMTRLGISPYEHGPGVLAGPIVEAVDPRWMETLTPYGPLPLILGDLSSRFTTNPWALVICDRLVALVGLALIAWAVPKLAVWSGVRPALASAVAIASPLMIANGVGGLHNDLLMVGLMAAALVVGVERGWLWGAVVGGIAASVKVPGGLVCIPIVLASLPVGASLLERVKRLGIAGAIAVVVLAAVGFSWGLGLGWVSALSVPGTVYTPLSPPTFIGGIFDQAGHLLGFEVEQHTFADAFRKVASVLSLVLVAWVALRWPAGSRLKALEGTTLLVGGFLLTLPVVHIWYLLWVVPFVAAMRLPRAFSVVFVAISVVGGMVAPLDSSLHGAWILIIMGSMYVALATAVLMLSRFGRERIRHIAEVDWLPAVR</sequence>
<feature type="transmembrane region" description="Helical" evidence="8">
    <location>
        <begin position="255"/>
        <end position="276"/>
    </location>
</feature>
<feature type="transmembrane region" description="Helical" evidence="8">
    <location>
        <begin position="165"/>
        <end position="186"/>
    </location>
</feature>
<feature type="transmembrane region" description="Helical" evidence="8">
    <location>
        <begin position="439"/>
        <end position="460"/>
    </location>
</feature>
<proteinExistence type="inferred from homology"/>
<name>A0A4V2NXM0_9ACTN</name>
<evidence type="ECO:0000256" key="8">
    <source>
        <dbReference type="SAM" id="Phobius"/>
    </source>
</evidence>
<evidence type="ECO:0000256" key="5">
    <source>
        <dbReference type="ARBA" id="ARBA00022989"/>
    </source>
</evidence>
<keyword evidence="5 8" id="KW-1133">Transmembrane helix</keyword>
<evidence type="ECO:0000256" key="7">
    <source>
        <dbReference type="ARBA" id="ARBA00043987"/>
    </source>
</evidence>
<reference evidence="9 10" key="1">
    <citation type="submission" date="2019-03" db="EMBL/GenBank/DDBJ databases">
        <authorList>
            <person name="Kim M.K.M."/>
        </authorList>
    </citation>
    <scope>NUCLEOTIDE SEQUENCE [LARGE SCALE GENOMIC DNA]</scope>
    <source>
        <strain evidence="9 10">18JY15-6</strain>
    </source>
</reference>
<gene>
    <name evidence="9" type="ORF">EPD65_14400</name>
</gene>